<evidence type="ECO:0000259" key="1">
    <source>
        <dbReference type="Pfam" id="PF03992"/>
    </source>
</evidence>
<dbReference type="Gene3D" id="3.30.70.100">
    <property type="match status" value="1"/>
</dbReference>
<dbReference type="EMBL" id="JBOK01000005">
    <property type="protein sequence ID" value="EXU80832.1"/>
    <property type="molecule type" value="Genomic_DNA"/>
</dbReference>
<dbReference type="InterPro" id="IPR007138">
    <property type="entry name" value="ABM_dom"/>
</dbReference>
<dbReference type="AlphaFoldDB" id="A0A014QCD3"/>
<accession>A0A014QCD3</accession>
<dbReference type="SUPFAM" id="SSF54909">
    <property type="entry name" value="Dimeric alpha+beta barrel"/>
    <property type="match status" value="1"/>
</dbReference>
<proteinExistence type="predicted"/>
<comment type="caution">
    <text evidence="2">The sequence shown here is derived from an EMBL/GenBank/DDBJ whole genome shotgun (WGS) entry which is preliminary data.</text>
</comment>
<organism evidence="2 3">
    <name type="scientific">Comamonas aquatica DA1877</name>
    <dbReference type="NCBI Taxonomy" id="1457173"/>
    <lineage>
        <taxon>Bacteria</taxon>
        <taxon>Pseudomonadati</taxon>
        <taxon>Pseudomonadota</taxon>
        <taxon>Betaproteobacteria</taxon>
        <taxon>Burkholderiales</taxon>
        <taxon>Comamonadaceae</taxon>
        <taxon>Comamonas</taxon>
    </lineage>
</organism>
<dbReference type="PANTHER" id="PTHR37811:SF2">
    <property type="entry name" value="ABM DOMAIN-CONTAINING PROTEIN"/>
    <property type="match status" value="1"/>
</dbReference>
<gene>
    <name evidence="2" type="ORF">AX13_14450</name>
</gene>
<dbReference type="PANTHER" id="PTHR37811">
    <property type="entry name" value="BLL5343 PROTEIN"/>
    <property type="match status" value="1"/>
</dbReference>
<reference evidence="2 3" key="1">
    <citation type="submission" date="2014-01" db="EMBL/GenBank/DDBJ databases">
        <title>Interspecies Systems Biology Uncovers Metabolites Affecting C. elegans Gene Expression and Life History Traits.</title>
        <authorList>
            <person name="Watson E."/>
            <person name="Macneil L.T."/>
            <person name="Ritter A.D."/>
            <person name="Yilmaz L.S."/>
            <person name="Rosebrock A.P."/>
            <person name="Caudy A.A."/>
            <person name="Walhout A.J."/>
        </authorList>
    </citation>
    <scope>NUCLEOTIDE SEQUENCE [LARGE SCALE GENOMIC DNA]</scope>
    <source>
        <strain evidence="2 3">DA1877</strain>
    </source>
</reference>
<sequence length="110" mass="12269">MSPDFAPTPQPPYYAAIFTSQRTAGDQGYGAMADRMLELAGQQPGYLGAESVRDAQGFGITVSYWASEAAIRDWKQHAEHQVAQAQGHARWYQHFELRIAKVERAYGTHP</sequence>
<dbReference type="Pfam" id="PF03992">
    <property type="entry name" value="ABM"/>
    <property type="match status" value="1"/>
</dbReference>
<dbReference type="InterPro" id="IPR052936">
    <property type="entry name" value="Jasmonate_Hydroxylase-like"/>
</dbReference>
<dbReference type="InterPro" id="IPR011008">
    <property type="entry name" value="Dimeric_a/b-barrel"/>
</dbReference>
<feature type="domain" description="ABM" evidence="1">
    <location>
        <begin position="33"/>
        <end position="85"/>
    </location>
</feature>
<evidence type="ECO:0000313" key="3">
    <source>
        <dbReference type="Proteomes" id="UP000020766"/>
    </source>
</evidence>
<dbReference type="PATRIC" id="fig|1457173.3.peg.1174"/>
<keyword evidence="3" id="KW-1185">Reference proteome</keyword>
<dbReference type="RefSeq" id="WP_043380920.1">
    <property type="nucleotide sequence ID" value="NZ_JBOK01000005.1"/>
</dbReference>
<evidence type="ECO:0000313" key="2">
    <source>
        <dbReference type="EMBL" id="EXU80832.1"/>
    </source>
</evidence>
<name>A0A014QCD3_9BURK</name>
<dbReference type="STRING" id="225991.MA05_05705"/>
<protein>
    <recommendedName>
        <fullName evidence="1">ABM domain-containing protein</fullName>
    </recommendedName>
</protein>
<dbReference type="Proteomes" id="UP000020766">
    <property type="component" value="Unassembled WGS sequence"/>
</dbReference>